<evidence type="ECO:0000313" key="4">
    <source>
        <dbReference type="Proteomes" id="UP000193067"/>
    </source>
</evidence>
<dbReference type="InterPro" id="IPR010730">
    <property type="entry name" value="HET"/>
</dbReference>
<dbReference type="Pfam" id="PF06985">
    <property type="entry name" value="HET"/>
    <property type="match status" value="1"/>
</dbReference>
<feature type="compositionally biased region" description="Basic and acidic residues" evidence="1">
    <location>
        <begin position="557"/>
        <end position="571"/>
    </location>
</feature>
<keyword evidence="4" id="KW-1185">Reference proteome</keyword>
<dbReference type="PANTHER" id="PTHR33112:SF16">
    <property type="entry name" value="HETEROKARYON INCOMPATIBILITY DOMAIN-CONTAINING PROTEIN"/>
    <property type="match status" value="1"/>
</dbReference>
<feature type="region of interest" description="Disordered" evidence="1">
    <location>
        <begin position="556"/>
        <end position="576"/>
    </location>
</feature>
<evidence type="ECO:0000256" key="1">
    <source>
        <dbReference type="SAM" id="MobiDB-lite"/>
    </source>
</evidence>
<protein>
    <recommendedName>
        <fullName evidence="2">Heterokaryon incompatibility domain-containing protein</fullName>
    </recommendedName>
</protein>
<organism evidence="3 4">
    <name type="scientific">Trametes coccinea (strain BRFM310)</name>
    <name type="common">Pycnoporus coccineus</name>
    <dbReference type="NCBI Taxonomy" id="1353009"/>
    <lineage>
        <taxon>Eukaryota</taxon>
        <taxon>Fungi</taxon>
        <taxon>Dikarya</taxon>
        <taxon>Basidiomycota</taxon>
        <taxon>Agaricomycotina</taxon>
        <taxon>Agaricomycetes</taxon>
        <taxon>Polyporales</taxon>
        <taxon>Polyporaceae</taxon>
        <taxon>Trametes</taxon>
    </lineage>
</organism>
<reference evidence="3 4" key="1">
    <citation type="journal article" date="2015" name="Biotechnol. Biofuels">
        <title>Enhanced degradation of softwood versus hardwood by the white-rot fungus Pycnoporus coccineus.</title>
        <authorList>
            <person name="Couturier M."/>
            <person name="Navarro D."/>
            <person name="Chevret D."/>
            <person name="Henrissat B."/>
            <person name="Piumi F."/>
            <person name="Ruiz-Duenas F.J."/>
            <person name="Martinez A.T."/>
            <person name="Grigoriev I.V."/>
            <person name="Riley R."/>
            <person name="Lipzen A."/>
            <person name="Berrin J.G."/>
            <person name="Master E.R."/>
            <person name="Rosso M.N."/>
        </authorList>
    </citation>
    <scope>NUCLEOTIDE SEQUENCE [LARGE SCALE GENOMIC DNA]</scope>
    <source>
        <strain evidence="3 4">BRFM310</strain>
    </source>
</reference>
<dbReference type="Proteomes" id="UP000193067">
    <property type="component" value="Unassembled WGS sequence"/>
</dbReference>
<proteinExistence type="predicted"/>
<feature type="domain" description="Heterokaryon incompatibility" evidence="2">
    <location>
        <begin position="69"/>
        <end position="158"/>
    </location>
</feature>
<evidence type="ECO:0000313" key="3">
    <source>
        <dbReference type="EMBL" id="OSD03695.1"/>
    </source>
</evidence>
<dbReference type="AlphaFoldDB" id="A0A1Y2IRE0"/>
<dbReference type="STRING" id="1353009.A0A1Y2IRE0"/>
<dbReference type="OrthoDB" id="3226657at2759"/>
<sequence>MSSLSPPKCIVETSLYERGGHKPPTVEEPLDLTVTATKCKLRLVDCNALCHRDFKVRILEFDDFPSEPYAAVSYPWRGVSNSGPSRRFFHVRGAEQGADPVGGVLLFHACAAAIAHGCPYLWIDRLCIMQTSKEDKHWQIRHMHQVYKSCKVCIVLPGGLQRITYLDEPTPWIHRSWTLQETLAPPESIVLFRWRPGPGTASVAAVGSFLIVGVPRAPQVVMLPLRLVLAASTVGSMTFTPEEPGKEAVSVRVSMFSAHPPPPAFESSLDSRPRILATNVSALSMAMEPEIMADPDRRAHAVWQSSLMRTSSRPVDMVFSIMGLFGVELDPGAFHEDDRRGATIALARAILQAGGRANWLSVACRVPPERTLSSFPTLPRTSVGGLALVQVGADRVQEVSELMDPTYPVPAQLVPLPTGDMDGNGFLTVSMKAAPAWQADPSSSPDDSYVLRALDGSSWQLTAPDDSERSGRPAAYVALLGWFHWYYPRWVISEDDTRNIRLMLLELHQEQAERRSTDGHGNALAVHTRSFVSLDRQMKETVQQWTERQFRIGPIDGSDHTESAVESRSSDKSFQPVQNYYEDTPPWPAGSKGNSFVDECMRQAEAALPYTVVQERLTKPTVYHPDLQLQ</sequence>
<dbReference type="PANTHER" id="PTHR33112">
    <property type="entry name" value="DOMAIN PROTEIN, PUTATIVE-RELATED"/>
    <property type="match status" value="1"/>
</dbReference>
<gene>
    <name evidence="3" type="ORF">PYCCODRAFT_1408767</name>
</gene>
<evidence type="ECO:0000259" key="2">
    <source>
        <dbReference type="Pfam" id="PF06985"/>
    </source>
</evidence>
<dbReference type="EMBL" id="KZ084099">
    <property type="protein sequence ID" value="OSD03695.1"/>
    <property type="molecule type" value="Genomic_DNA"/>
</dbReference>
<accession>A0A1Y2IRE0</accession>
<name>A0A1Y2IRE0_TRAC3</name>